<accession>A0A8C3HFH3</accession>
<dbReference type="AlphaFoldDB" id="A0A8C3HFH3"/>
<evidence type="ECO:0000313" key="1">
    <source>
        <dbReference type="Ensembl" id="ENSCPBP00000017355.1"/>
    </source>
</evidence>
<evidence type="ECO:0000313" key="2">
    <source>
        <dbReference type="Proteomes" id="UP000694380"/>
    </source>
</evidence>
<name>A0A8C3HFH3_CHRPI</name>
<dbReference type="Proteomes" id="UP000694380">
    <property type="component" value="Unplaced"/>
</dbReference>
<dbReference type="Ensembl" id="ENSCPBT00000020519.1">
    <property type="protein sequence ID" value="ENSCPBP00000017355.1"/>
    <property type="gene ID" value="ENSCPBG00000012714.1"/>
</dbReference>
<organism evidence="1 2">
    <name type="scientific">Chrysemys picta bellii</name>
    <name type="common">Western painted turtle</name>
    <name type="synonym">Emys bellii</name>
    <dbReference type="NCBI Taxonomy" id="8478"/>
    <lineage>
        <taxon>Eukaryota</taxon>
        <taxon>Metazoa</taxon>
        <taxon>Chordata</taxon>
        <taxon>Craniata</taxon>
        <taxon>Vertebrata</taxon>
        <taxon>Euteleostomi</taxon>
        <taxon>Archelosauria</taxon>
        <taxon>Testudinata</taxon>
        <taxon>Testudines</taxon>
        <taxon>Cryptodira</taxon>
        <taxon>Durocryptodira</taxon>
        <taxon>Testudinoidea</taxon>
        <taxon>Emydidae</taxon>
        <taxon>Chrysemys</taxon>
    </lineage>
</organism>
<protein>
    <submittedName>
        <fullName evidence="1">Uncharacterized protein</fullName>
    </submittedName>
</protein>
<reference evidence="1" key="2">
    <citation type="submission" date="2025-09" db="UniProtKB">
        <authorList>
            <consortium name="Ensembl"/>
        </authorList>
    </citation>
    <scope>IDENTIFICATION</scope>
</reference>
<sequence length="122" mass="13494">MQSVGRDGAPLPALLQYHRAVDVNLVTDGVSRGEQLDCSTFSREASSDLTTARHLFPPRQCQWNQIDRGLNFQNTNSSLCIIGANSYLILIDSPTCLPSWAWARRLSVDCPFPMPLSAPLSF</sequence>
<reference evidence="1" key="1">
    <citation type="submission" date="2025-08" db="UniProtKB">
        <authorList>
            <consortium name="Ensembl"/>
        </authorList>
    </citation>
    <scope>IDENTIFICATION</scope>
</reference>
<proteinExistence type="predicted"/>
<keyword evidence="2" id="KW-1185">Reference proteome</keyword>